<organism evidence="2 3">
    <name type="scientific">Nostoc linckia z8</name>
    <dbReference type="NCBI Taxonomy" id="1628746"/>
    <lineage>
        <taxon>Bacteria</taxon>
        <taxon>Bacillati</taxon>
        <taxon>Cyanobacteriota</taxon>
        <taxon>Cyanophyceae</taxon>
        <taxon>Nostocales</taxon>
        <taxon>Nostocaceae</taxon>
        <taxon>Nostoc</taxon>
    </lineage>
</organism>
<dbReference type="AlphaFoldDB" id="A0A9Q5Z6K6"/>
<dbReference type="EMBL" id="LAHD01000133">
    <property type="protein sequence ID" value="PHJ96050.1"/>
    <property type="molecule type" value="Genomic_DNA"/>
</dbReference>
<accession>A0A9Q5Z6K6</accession>
<evidence type="ECO:0000313" key="2">
    <source>
        <dbReference type="EMBL" id="PHJ96050.1"/>
    </source>
</evidence>
<proteinExistence type="predicted"/>
<feature type="domain" description="Conserved hypothetical protein CHP03032" evidence="1">
    <location>
        <begin position="44"/>
        <end position="127"/>
    </location>
</feature>
<gene>
    <name evidence="2" type="ORF">VF08_30875</name>
</gene>
<name>A0A9Q5Z6K6_NOSLI</name>
<evidence type="ECO:0000313" key="3">
    <source>
        <dbReference type="Proteomes" id="UP000222310"/>
    </source>
</evidence>
<protein>
    <recommendedName>
        <fullName evidence="1">Conserved hypothetical protein CHP03032 domain-containing protein</fullName>
    </recommendedName>
</protein>
<evidence type="ECO:0000259" key="1">
    <source>
        <dbReference type="Pfam" id="PF16261"/>
    </source>
</evidence>
<dbReference type="Pfam" id="PF16261">
    <property type="entry name" value="DUF4915"/>
    <property type="match status" value="1"/>
</dbReference>
<dbReference type="InterPro" id="IPR017481">
    <property type="entry name" value="CHP03032"/>
</dbReference>
<reference evidence="2 3" key="1">
    <citation type="submission" date="2015-02" db="EMBL/GenBank/DDBJ databases">
        <title>Nostoc linckia genome annotation.</title>
        <authorList>
            <person name="Zhou Z."/>
        </authorList>
    </citation>
    <scope>NUCLEOTIDE SEQUENCE [LARGE SCALE GENOMIC DNA]</scope>
    <source>
        <strain evidence="3">z8</strain>
    </source>
</reference>
<dbReference type="Proteomes" id="UP000222310">
    <property type="component" value="Unassembled WGS sequence"/>
</dbReference>
<sequence>METILLCQKNNQQLIKSCMESFLPRSYAMPSSTAPELEIKCLPHFIPWLQTQFISLAFTTYQTNRLFFIGCNEQNRVSVKERLFDKPMGMYASNNSIYVSTRYQIWRFENLLKPGETVDLLQKCFLQEVGKGKRLKGKGKIPNLSPFPLPLFPTSARSLVYSQASRRRPLSPQRFRIARSWDFTEAHFAVVSLFLKNC</sequence>
<comment type="caution">
    <text evidence="2">The sequence shown here is derived from an EMBL/GenBank/DDBJ whole genome shotgun (WGS) entry which is preliminary data.</text>
</comment>